<keyword evidence="3" id="KW-1185">Reference proteome</keyword>
<reference evidence="2 3" key="1">
    <citation type="submission" date="2020-08" db="EMBL/GenBank/DDBJ databases">
        <title>Sequencing the genomes of 1000 actinobacteria strains.</title>
        <authorList>
            <person name="Klenk H.-P."/>
        </authorList>
    </citation>
    <scope>NUCLEOTIDE SEQUENCE [LARGE SCALE GENOMIC DNA]</scope>
    <source>
        <strain evidence="2 3">DSM 45084</strain>
    </source>
</reference>
<proteinExistence type="predicted"/>
<accession>A0A7W7T7U9</accession>
<protein>
    <submittedName>
        <fullName evidence="2">Uncharacterized protein</fullName>
    </submittedName>
</protein>
<evidence type="ECO:0000313" key="2">
    <source>
        <dbReference type="EMBL" id="MBB4968184.1"/>
    </source>
</evidence>
<name>A0A7W7T7U9_9PSEU</name>
<dbReference type="Proteomes" id="UP000542674">
    <property type="component" value="Unassembled WGS sequence"/>
</dbReference>
<dbReference type="EMBL" id="JACHJS010000001">
    <property type="protein sequence ID" value="MBB4968184.1"/>
    <property type="molecule type" value="Genomic_DNA"/>
</dbReference>
<evidence type="ECO:0000256" key="1">
    <source>
        <dbReference type="SAM" id="MobiDB-lite"/>
    </source>
</evidence>
<sequence length="108" mass="11968">MAQAELLTGCLDTILLIVDQGVHRVQRDRFHTAAMPVGEGVRDDWDQERFCLAGARPGSDQRVRSGVDAGDRGDLMGEQPLHPRDRLADLCCRSRYEAGSCHQSDDFA</sequence>
<evidence type="ECO:0000313" key="3">
    <source>
        <dbReference type="Proteomes" id="UP000542674"/>
    </source>
</evidence>
<dbReference type="AlphaFoldDB" id="A0A7W7T7U9"/>
<comment type="caution">
    <text evidence="2">The sequence shown here is derived from an EMBL/GenBank/DDBJ whole genome shotgun (WGS) entry which is preliminary data.</text>
</comment>
<feature type="region of interest" description="Disordered" evidence="1">
    <location>
        <begin position="60"/>
        <end position="81"/>
    </location>
</feature>
<gene>
    <name evidence="2" type="ORF">F4559_005543</name>
</gene>
<organism evidence="2 3">
    <name type="scientific">Saccharothrix violaceirubra</name>
    <dbReference type="NCBI Taxonomy" id="413306"/>
    <lineage>
        <taxon>Bacteria</taxon>
        <taxon>Bacillati</taxon>
        <taxon>Actinomycetota</taxon>
        <taxon>Actinomycetes</taxon>
        <taxon>Pseudonocardiales</taxon>
        <taxon>Pseudonocardiaceae</taxon>
        <taxon>Saccharothrix</taxon>
    </lineage>
</organism>